<sequence>MEKILMLIRTPSLAFDDRVRKEARTLSKFSRVVISSFENRHDDIDSEYESVQVIRHNLKTRMIFPKGNLVAFKIIEMYMRYVSKFLDEKPDVCWIHNFESIGMVYILRIIKHLTRADFKVVWDQHELPPSSFLKSKWKKIFYRKALSLSDMNIVACDERAKYINNCLNDNVQFTIINNYPDEVFYERKAGEIDPSIVTWLNGDEYFLCQGGMREDRAFFEIVQAAIKEKVKVIFVGPIQESLNIKLKKFDGHSDYIFIKPSVPQLELVNYIDRSVASLVFYKKGNMNNWLCAPNRLYQSLSRNIPVISGNNPIFQEYREVGVYISDTDGSCSEKIAKSINDFKKIRPSKSSIIATKWKSQEEKLNDIFNSKKNP</sequence>
<dbReference type="SUPFAM" id="SSF53756">
    <property type="entry name" value="UDP-Glycosyltransferase/glycogen phosphorylase"/>
    <property type="match status" value="1"/>
</dbReference>
<dbReference type="EMBL" id="AE016795">
    <property type="protein sequence ID" value="ADV91930.1"/>
    <property type="molecule type" value="Genomic_DNA"/>
</dbReference>
<evidence type="ECO:0000313" key="1">
    <source>
        <dbReference type="EMBL" id="ADV91930.1"/>
    </source>
</evidence>
<dbReference type="RefSeq" id="WP_011078846.1">
    <property type="nucleotide sequence ID" value="NC_004459.3"/>
</dbReference>
<dbReference type="Proteomes" id="UP000002275">
    <property type="component" value="Chromosome I"/>
</dbReference>
<proteinExistence type="predicted"/>
<dbReference type="AlphaFoldDB" id="A0A3Q0MF71"/>
<organism evidence="1 2">
    <name type="scientific">Vibrio vulnificus (strain CMCP6)</name>
    <dbReference type="NCBI Taxonomy" id="216895"/>
    <lineage>
        <taxon>Bacteria</taxon>
        <taxon>Pseudomonadati</taxon>
        <taxon>Pseudomonadota</taxon>
        <taxon>Gammaproteobacteria</taxon>
        <taxon>Vibrionales</taxon>
        <taxon>Vibrionaceae</taxon>
        <taxon>Vibrio</taxon>
    </lineage>
</organism>
<protein>
    <submittedName>
        <fullName evidence="1">Possible glycosyltransferase</fullName>
    </submittedName>
</protein>
<accession>A0A3Q0MF71</accession>
<gene>
    <name evidence="1" type="ordered locus">VV1_3215</name>
</gene>
<name>A0A3Q0MF71_VIBVU</name>
<reference evidence="2" key="1">
    <citation type="submission" date="2002-12" db="EMBL/GenBank/DDBJ databases">
        <title>Complete genome sequence of Vibrio vulnificus CMCP6.</title>
        <authorList>
            <person name="Rhee J.H."/>
            <person name="Kim S.Y."/>
            <person name="Chung S.S."/>
            <person name="Kim J.J."/>
            <person name="Moon Y.H."/>
            <person name="Jeong H."/>
            <person name="Choy H.E."/>
        </authorList>
    </citation>
    <scope>NUCLEOTIDE SEQUENCE [LARGE SCALE GENOMIC DNA]</scope>
    <source>
        <strain evidence="2">CMCP6</strain>
    </source>
</reference>
<reference evidence="1 2" key="2">
    <citation type="journal article" date="2003" name="Infect. Immun.">
        <title>Characterization and pathogenic significance of Vibrio vulnificus antigens preferentially expressed in septicemic patients.</title>
        <authorList>
            <person name="Kim Y.R."/>
            <person name="Lee S.E."/>
            <person name="Kim C.M."/>
            <person name="Kim S.Y."/>
            <person name="Shin E.K."/>
            <person name="Shin D.H."/>
            <person name="Chung S.S."/>
            <person name="Choy H.E."/>
            <person name="Progulske-Fox A."/>
            <person name="Hillman J.D."/>
            <person name="Handfield M."/>
            <person name="Rhee J.H."/>
        </authorList>
    </citation>
    <scope>NUCLEOTIDE SEQUENCE [LARGE SCALE GENOMIC DNA]</scope>
    <source>
        <strain evidence="1 2">CMCP6</strain>
    </source>
</reference>
<dbReference type="KEGG" id="vvu:VV1_3215"/>
<evidence type="ECO:0000313" key="2">
    <source>
        <dbReference type="Proteomes" id="UP000002275"/>
    </source>
</evidence>
<dbReference type="Gene3D" id="3.40.50.2000">
    <property type="entry name" value="Glycogen Phosphorylase B"/>
    <property type="match status" value="2"/>
</dbReference>
<reference evidence="1 2" key="3">
    <citation type="journal article" date="2011" name="Mol. Syst. Biol.">
        <title>Integrative genome-scale metabolic analysis of Vibrio vulnificus for drug targeting and discovery.</title>
        <authorList>
            <person name="Kim H.U."/>
            <person name="Kim S.Y."/>
            <person name="Jeong H."/>
            <person name="Kim T.Y."/>
            <person name="Kim J.J."/>
            <person name="Choy H.E."/>
            <person name="Yi K.Y."/>
            <person name="Rhee J.H."/>
            <person name="Lee S.Y."/>
        </authorList>
    </citation>
    <scope>NUCLEOTIDE SEQUENCE [LARGE SCALE GENOMIC DNA]</scope>
    <source>
        <strain evidence="1 2">CMCP6</strain>
    </source>
</reference>